<dbReference type="InterPro" id="IPR058647">
    <property type="entry name" value="BSH_CzcB-like"/>
</dbReference>
<evidence type="ECO:0000256" key="3">
    <source>
        <dbReference type="SAM" id="Phobius"/>
    </source>
</evidence>
<evidence type="ECO:0000256" key="1">
    <source>
        <dbReference type="ARBA" id="ARBA00004196"/>
    </source>
</evidence>
<keyword evidence="7" id="KW-1185">Reference proteome</keyword>
<evidence type="ECO:0000313" key="7">
    <source>
        <dbReference type="Proteomes" id="UP000727907"/>
    </source>
</evidence>
<feature type="domain" description="CzcB-like barrel-sandwich hybrid" evidence="5">
    <location>
        <begin position="47"/>
        <end position="235"/>
    </location>
</feature>
<organism evidence="6 7">
    <name type="scientific">Reyranella humidisoli</name>
    <dbReference type="NCBI Taxonomy" id="2849149"/>
    <lineage>
        <taxon>Bacteria</taxon>
        <taxon>Pseudomonadati</taxon>
        <taxon>Pseudomonadota</taxon>
        <taxon>Alphaproteobacteria</taxon>
        <taxon>Hyphomicrobiales</taxon>
        <taxon>Reyranellaceae</taxon>
        <taxon>Reyranella</taxon>
    </lineage>
</organism>
<dbReference type="Proteomes" id="UP000727907">
    <property type="component" value="Unassembled WGS sequence"/>
</dbReference>
<dbReference type="InterPro" id="IPR050739">
    <property type="entry name" value="MFP"/>
</dbReference>
<evidence type="ECO:0000259" key="5">
    <source>
        <dbReference type="Pfam" id="PF25973"/>
    </source>
</evidence>
<evidence type="ECO:0000259" key="4">
    <source>
        <dbReference type="Pfam" id="PF25963"/>
    </source>
</evidence>
<dbReference type="Pfam" id="PF25973">
    <property type="entry name" value="BSH_CzcB"/>
    <property type="match status" value="1"/>
</dbReference>
<feature type="region of interest" description="Disordered" evidence="2">
    <location>
        <begin position="343"/>
        <end position="368"/>
    </location>
</feature>
<dbReference type="Pfam" id="PF25963">
    <property type="entry name" value="Beta-barrel_AAEA"/>
    <property type="match status" value="1"/>
</dbReference>
<keyword evidence="3" id="KW-0812">Transmembrane</keyword>
<name>A0ABS6IQP7_9HYPH</name>
<feature type="transmembrane region" description="Helical" evidence="3">
    <location>
        <begin position="12"/>
        <end position="30"/>
    </location>
</feature>
<gene>
    <name evidence="6" type="ORF">KQ910_24325</name>
</gene>
<dbReference type="PANTHER" id="PTHR30386:SF19">
    <property type="entry name" value="MULTIDRUG EXPORT PROTEIN EMRA-RELATED"/>
    <property type="match status" value="1"/>
</dbReference>
<dbReference type="RefSeq" id="WP_216966197.1">
    <property type="nucleotide sequence ID" value="NZ_JAHOPB010000003.1"/>
</dbReference>
<reference evidence="6 7" key="1">
    <citation type="submission" date="2021-06" db="EMBL/GenBank/DDBJ databases">
        <authorList>
            <person name="Lee D.H."/>
        </authorList>
    </citation>
    <scope>NUCLEOTIDE SEQUENCE [LARGE SCALE GENOMIC DNA]</scope>
    <source>
        <strain evidence="6 7">MMS21-HV4-11</strain>
    </source>
</reference>
<dbReference type="EMBL" id="JAHOPB010000003">
    <property type="protein sequence ID" value="MBU8876923.1"/>
    <property type="molecule type" value="Genomic_DNA"/>
</dbReference>
<keyword evidence="3" id="KW-0472">Membrane</keyword>
<keyword evidence="3" id="KW-1133">Transmembrane helix</keyword>
<protein>
    <submittedName>
        <fullName evidence="6">HlyD family secretion protein</fullName>
    </submittedName>
</protein>
<dbReference type="PANTHER" id="PTHR30386">
    <property type="entry name" value="MEMBRANE FUSION SUBUNIT OF EMRAB-TOLC MULTIDRUG EFFLUX PUMP"/>
    <property type="match status" value="1"/>
</dbReference>
<comment type="caution">
    <text evidence="6">The sequence shown here is derived from an EMBL/GenBank/DDBJ whole genome shotgun (WGS) entry which is preliminary data.</text>
</comment>
<sequence length="368" mass="40228">MSRRPVPVLRLALLFVVPLLAVAGAGWWWLSGGRYVSTDNAYVKAHIVQISPEVSGQVRRVLAKDHATVEAGQPLLTIESRPFRLALDSAEAELDTARAHVETLRGIWREAVAELADAEARAVYFQRQAQRQEELAIKGVASASKRDESQNDARAAADRVSTAREKLQRVLTALNGDPQLPADSHPMVREKIAARERAALDLSRTTVRAPVDGVVVNMRLQQGEQIRAATPLFSLVVLSRPWVEANYKETELTHVKVGQKATVMLDTYPNETWEAIVESVSPATGAEFAILPPQNASGNWVKVVQRLPVKLRLLPHVGESPLRAGMTATVKIDTGRQRDLTSLIGSTKEAPRPPASSSTPHDVTAQSK</sequence>
<evidence type="ECO:0000313" key="6">
    <source>
        <dbReference type="EMBL" id="MBU8876923.1"/>
    </source>
</evidence>
<feature type="domain" description="p-hydroxybenzoic acid efflux pump subunit AaeA-like beta-barrel" evidence="4">
    <location>
        <begin position="243"/>
        <end position="332"/>
    </location>
</feature>
<feature type="compositionally biased region" description="Polar residues" evidence="2">
    <location>
        <begin position="355"/>
        <end position="368"/>
    </location>
</feature>
<dbReference type="InterPro" id="IPR058634">
    <property type="entry name" value="AaeA-lik-b-barrel"/>
</dbReference>
<evidence type="ECO:0000256" key="2">
    <source>
        <dbReference type="SAM" id="MobiDB-lite"/>
    </source>
</evidence>
<proteinExistence type="predicted"/>
<comment type="subcellular location">
    <subcellularLocation>
        <location evidence="1">Cell envelope</location>
    </subcellularLocation>
</comment>
<accession>A0ABS6IQP7</accession>